<dbReference type="InterPro" id="IPR038929">
    <property type="entry name" value="CCDC13"/>
</dbReference>
<dbReference type="Proteomes" id="UP000011014">
    <property type="component" value="Unassembled WGS sequence"/>
</dbReference>
<proteinExistence type="predicted"/>
<name>E4Y7H9_OIKDI</name>
<evidence type="ECO:0000313" key="3">
    <source>
        <dbReference type="EMBL" id="CBY31579.1"/>
    </source>
</evidence>
<evidence type="ECO:0008006" key="4">
    <source>
        <dbReference type="Google" id="ProtNLM"/>
    </source>
</evidence>
<feature type="compositionally biased region" description="Low complexity" evidence="2">
    <location>
        <begin position="49"/>
        <end position="61"/>
    </location>
</feature>
<gene>
    <name evidence="3" type="ORF">GSOID_T00025491001</name>
</gene>
<accession>E4Y7H9</accession>
<organism evidence="3">
    <name type="scientific">Oikopleura dioica</name>
    <name type="common">Tunicate</name>
    <dbReference type="NCBI Taxonomy" id="34765"/>
    <lineage>
        <taxon>Eukaryota</taxon>
        <taxon>Metazoa</taxon>
        <taxon>Chordata</taxon>
        <taxon>Tunicata</taxon>
        <taxon>Appendicularia</taxon>
        <taxon>Copelata</taxon>
        <taxon>Oikopleuridae</taxon>
        <taxon>Oikopleura</taxon>
    </lineage>
</organism>
<dbReference type="PANTHER" id="PTHR31935:SF1">
    <property type="entry name" value="COILED-COIL DOMAIN-CONTAINING PROTEIN 13"/>
    <property type="match status" value="1"/>
</dbReference>
<feature type="region of interest" description="Disordered" evidence="2">
    <location>
        <begin position="35"/>
        <end position="63"/>
    </location>
</feature>
<feature type="compositionally biased region" description="Basic and acidic residues" evidence="2">
    <location>
        <begin position="35"/>
        <end position="46"/>
    </location>
</feature>
<keyword evidence="1" id="KW-0175">Coiled coil</keyword>
<dbReference type="EMBL" id="FN654309">
    <property type="protein sequence ID" value="CBY31579.1"/>
    <property type="molecule type" value="Genomic_DNA"/>
</dbReference>
<dbReference type="AlphaFoldDB" id="E4Y7H9"/>
<evidence type="ECO:0000256" key="1">
    <source>
        <dbReference type="SAM" id="Coils"/>
    </source>
</evidence>
<feature type="coiled-coil region" evidence="1">
    <location>
        <begin position="313"/>
        <end position="368"/>
    </location>
</feature>
<protein>
    <recommendedName>
        <fullName evidence="4">Coiled-coil domain-containing protein 13</fullName>
    </recommendedName>
</protein>
<dbReference type="PANTHER" id="PTHR31935">
    <property type="entry name" value="COILED-COIL DOMAIN-CONTAINING PROTEIN 13"/>
    <property type="match status" value="1"/>
</dbReference>
<evidence type="ECO:0000256" key="2">
    <source>
        <dbReference type="SAM" id="MobiDB-lite"/>
    </source>
</evidence>
<reference evidence="3" key="1">
    <citation type="journal article" date="2010" name="Science">
        <title>Plasticity of animal genome architecture unmasked by rapid evolution of a pelagic tunicate.</title>
        <authorList>
            <person name="Denoeud F."/>
            <person name="Henriet S."/>
            <person name="Mungpakdee S."/>
            <person name="Aury J.M."/>
            <person name="Da Silva C."/>
            <person name="Brinkmann H."/>
            <person name="Mikhaleva J."/>
            <person name="Olsen L.C."/>
            <person name="Jubin C."/>
            <person name="Canestro C."/>
            <person name="Bouquet J.M."/>
            <person name="Danks G."/>
            <person name="Poulain J."/>
            <person name="Campsteijn C."/>
            <person name="Adamski M."/>
            <person name="Cross I."/>
            <person name="Yadetie F."/>
            <person name="Muffato M."/>
            <person name="Louis A."/>
            <person name="Butcher S."/>
            <person name="Tsagkogeorga G."/>
            <person name="Konrad A."/>
            <person name="Singh S."/>
            <person name="Jensen M.F."/>
            <person name="Cong E.H."/>
            <person name="Eikeseth-Otteraa H."/>
            <person name="Noel B."/>
            <person name="Anthouard V."/>
            <person name="Porcel B.M."/>
            <person name="Kachouri-Lafond R."/>
            <person name="Nishino A."/>
            <person name="Ugolini M."/>
            <person name="Chourrout P."/>
            <person name="Nishida H."/>
            <person name="Aasland R."/>
            <person name="Huzurbazar S."/>
            <person name="Westhof E."/>
            <person name="Delsuc F."/>
            <person name="Lehrach H."/>
            <person name="Reinhardt R."/>
            <person name="Weissenbach J."/>
            <person name="Roy S.W."/>
            <person name="Artiguenave F."/>
            <person name="Postlethwait J.H."/>
            <person name="Manak J.R."/>
            <person name="Thompson E.M."/>
            <person name="Jaillon O."/>
            <person name="Du Pasquier L."/>
            <person name="Boudinot P."/>
            <person name="Liberles D.A."/>
            <person name="Volff J.N."/>
            <person name="Philippe H."/>
            <person name="Lenhard B."/>
            <person name="Roest Crollius H."/>
            <person name="Wincker P."/>
            <person name="Chourrout D."/>
        </authorList>
    </citation>
    <scope>NUCLEOTIDE SEQUENCE [LARGE SCALE GENOMIC DNA]</scope>
</reference>
<sequence length="474" mass="54458">MEGALDLNNVHELQSELSRLYRALEESDHDVRKYRAENKSLREDKQLYASSAKAADSGDAGQTAKKIIELSKKVRNVTAEMESAKTKVRNTEKENRELKAKNELLAAKMKQNNMDSNSISDSASAFSLQNLSKRYEAELREKSRKEKELKTQIEQLQLEIKSQKKILEQELGENFTSASSLLNGNWKGRQNQIMALQSRIKELERSKNQQNAVPGQLKELTKFHKDTLEKHKAEINSKDDQIKDLSQKLQQVKVRCQTLTNHQRVLKEHSLALEEKTKHDDELIEALSQRIKQIPAAVHSDEIPRGPTVKLESKETISEIKNLKEKIAILEQTVARKEEQMEQLHGACETLRNENERLQNSIVDGKVETKRQPIERDSLDLGAEDTVSNVQIQTLEREKQVAQQHLDECRKELSAFIERFDRTSSDELVADDLRSLRAVLQAQIQGRSSDTRRFQNLLEQNRLAFLEAIQLLQK</sequence>